<dbReference type="RefSeq" id="WP_311423022.1">
    <property type="nucleotide sequence ID" value="NZ_JAVREH010000011.1"/>
</dbReference>
<dbReference type="EMBL" id="JAVREH010000011">
    <property type="protein sequence ID" value="MDT0261870.1"/>
    <property type="molecule type" value="Genomic_DNA"/>
</dbReference>
<dbReference type="InterPro" id="IPR012074">
    <property type="entry name" value="GAF_ANTAR"/>
</dbReference>
<protein>
    <submittedName>
        <fullName evidence="4">ANTAR domain-containing protein</fullName>
    </submittedName>
</protein>
<proteinExistence type="predicted"/>
<dbReference type="SUPFAM" id="SSF52172">
    <property type="entry name" value="CheY-like"/>
    <property type="match status" value="1"/>
</dbReference>
<dbReference type="Pfam" id="PF03861">
    <property type="entry name" value="ANTAR"/>
    <property type="match status" value="1"/>
</dbReference>
<evidence type="ECO:0000259" key="3">
    <source>
        <dbReference type="PROSITE" id="PS50921"/>
    </source>
</evidence>
<gene>
    <name evidence="4" type="ORF">RM423_10720</name>
</gene>
<sequence length="242" mass="25187">MMATEFADLAAAIQGDGDNGAALQRLVELAVKHIPGCISASITSIRHGKGVSIATSDAVATSIDALQHQLGQGPCVESATHAANCLLFDVEHESRWPLFVAAASRDTPVRCVLAIRLAGSEQSALNLYATEPAAFDDDAIAAATVFAAHATGLVALSQSEDQRQHLATALQSSRQIGTAMGILMAHHKVTEEQAFTMLRTASQHLHRKLRDVAAVVAETGALPDLPPLARDVTVTGVGSGTA</sequence>
<reference evidence="5" key="1">
    <citation type="submission" date="2023-07" db="EMBL/GenBank/DDBJ databases">
        <title>30 novel species of actinomycetes from the DSMZ collection.</title>
        <authorList>
            <person name="Nouioui I."/>
        </authorList>
    </citation>
    <scope>NUCLEOTIDE SEQUENCE [LARGE SCALE GENOMIC DNA]</scope>
    <source>
        <strain evidence="5">DSM 44399</strain>
    </source>
</reference>
<dbReference type="InterPro" id="IPR005561">
    <property type="entry name" value="ANTAR"/>
</dbReference>
<dbReference type="PIRSF" id="PIRSF036625">
    <property type="entry name" value="GAF_ANTAR"/>
    <property type="match status" value="1"/>
</dbReference>
<keyword evidence="5" id="KW-1185">Reference proteome</keyword>
<dbReference type="InterPro" id="IPR029016">
    <property type="entry name" value="GAF-like_dom_sf"/>
</dbReference>
<dbReference type="Gene3D" id="1.10.10.10">
    <property type="entry name" value="Winged helix-like DNA-binding domain superfamily/Winged helix DNA-binding domain"/>
    <property type="match status" value="1"/>
</dbReference>
<organism evidence="4 5">
    <name type="scientific">Jatrophihabitans lederbergiae</name>
    <dbReference type="NCBI Taxonomy" id="3075547"/>
    <lineage>
        <taxon>Bacteria</taxon>
        <taxon>Bacillati</taxon>
        <taxon>Actinomycetota</taxon>
        <taxon>Actinomycetes</taxon>
        <taxon>Jatrophihabitantales</taxon>
        <taxon>Jatrophihabitantaceae</taxon>
        <taxon>Jatrophihabitans</taxon>
    </lineage>
</organism>
<evidence type="ECO:0000256" key="2">
    <source>
        <dbReference type="ARBA" id="ARBA00023163"/>
    </source>
</evidence>
<comment type="caution">
    <text evidence="4">The sequence shown here is derived from an EMBL/GenBank/DDBJ whole genome shotgun (WGS) entry which is preliminary data.</text>
</comment>
<dbReference type="SMART" id="SM01012">
    <property type="entry name" value="ANTAR"/>
    <property type="match status" value="1"/>
</dbReference>
<dbReference type="Gene3D" id="3.30.450.40">
    <property type="match status" value="1"/>
</dbReference>
<dbReference type="PROSITE" id="PS50921">
    <property type="entry name" value="ANTAR"/>
    <property type="match status" value="1"/>
</dbReference>
<evidence type="ECO:0000256" key="1">
    <source>
        <dbReference type="ARBA" id="ARBA00023015"/>
    </source>
</evidence>
<dbReference type="InterPro" id="IPR011006">
    <property type="entry name" value="CheY-like_superfamily"/>
</dbReference>
<dbReference type="SUPFAM" id="SSF55781">
    <property type="entry name" value="GAF domain-like"/>
    <property type="match status" value="1"/>
</dbReference>
<accession>A0ABU2JA55</accession>
<name>A0ABU2JA55_9ACTN</name>
<feature type="domain" description="ANTAR" evidence="3">
    <location>
        <begin position="156"/>
        <end position="217"/>
    </location>
</feature>
<evidence type="ECO:0000313" key="4">
    <source>
        <dbReference type="EMBL" id="MDT0261870.1"/>
    </source>
</evidence>
<evidence type="ECO:0000313" key="5">
    <source>
        <dbReference type="Proteomes" id="UP001183176"/>
    </source>
</evidence>
<keyword evidence="1" id="KW-0805">Transcription regulation</keyword>
<dbReference type="InterPro" id="IPR036388">
    <property type="entry name" value="WH-like_DNA-bd_sf"/>
</dbReference>
<dbReference type="Proteomes" id="UP001183176">
    <property type="component" value="Unassembled WGS sequence"/>
</dbReference>
<keyword evidence="2" id="KW-0804">Transcription</keyword>